<dbReference type="RefSeq" id="WP_036647077.1">
    <property type="nucleotide sequence ID" value="NZ_BAVZ01000003.1"/>
</dbReference>
<keyword evidence="1" id="KW-1133">Transmembrane helix</keyword>
<dbReference type="Proteomes" id="UP000019364">
    <property type="component" value="Unassembled WGS sequence"/>
</dbReference>
<accession>W7YYE5</accession>
<dbReference type="Pfam" id="PF13786">
    <property type="entry name" value="DUF4179"/>
    <property type="match status" value="1"/>
</dbReference>
<proteinExistence type="predicted"/>
<dbReference type="eggNOG" id="ENOG50334DM">
    <property type="taxonomic scope" value="Bacteria"/>
</dbReference>
<protein>
    <submittedName>
        <fullName evidence="4">ECF-type sigma factor negative effector</fullName>
    </submittedName>
</protein>
<reference evidence="4 5" key="1">
    <citation type="journal article" date="2014" name="Genome Announc.">
        <title>Draft Genome Sequence of Paenibacillus pini JCM 16418T, Isolated from the Rhizosphere of Pine Tree.</title>
        <authorList>
            <person name="Yuki M."/>
            <person name="Oshima K."/>
            <person name="Suda W."/>
            <person name="Oshida Y."/>
            <person name="Kitamura K."/>
            <person name="Iida Y."/>
            <person name="Hattori M."/>
            <person name="Ohkuma M."/>
        </authorList>
    </citation>
    <scope>NUCLEOTIDE SEQUENCE [LARGE SCALE GENOMIC DNA]</scope>
    <source>
        <strain evidence="4 5">JCM 16418</strain>
    </source>
</reference>
<gene>
    <name evidence="4" type="ORF">JCM16418_1480</name>
</gene>
<sequence>MKLDKKPELDRSVMYTNLSASLQQEAREFLEKQKFSVPFDDVWTLHINTQEGTNKKYICSPFVKWSLGIATAALICFSILIGSGFMYPQVAEALRQIPFFDYLYAKGGYPGGLQQIEKKNLSTQANATIIDQKIKFTMVDIFYDGMQVVLNYEVNYPESSPKITEKDASVYYDTNFVGIQPSTIGTHQFTITGDHSFVGTTLMSFGDSDLPDKVQLHMSISKIGRINGKWDVTVPLSKEKSDALTTTFHPNKEFVFMNKKYLVEKLVFGPANTQLLIKGGFDVPNDVYVIIEDDLGTLINMQGGSGSSRKHMQNNFSPLSELNPRPKYVTLIIGEVIRITKDIEQYQDRAPFNNTFPLVLKGDQGGEITLTYIEFQEKQTVVYYKVNQSASQSTSLMFEDNKGGMIFAKERPIRISKDSLYFKLIFPKMNEHDVAEIITQQFSYPPDREMLRIKIPLIWK</sequence>
<feature type="transmembrane region" description="Helical" evidence="1">
    <location>
        <begin position="65"/>
        <end position="87"/>
    </location>
</feature>
<dbReference type="EMBL" id="BAVZ01000003">
    <property type="protein sequence ID" value="GAF07464.1"/>
    <property type="molecule type" value="Genomic_DNA"/>
</dbReference>
<comment type="caution">
    <text evidence="4">The sequence shown here is derived from an EMBL/GenBank/DDBJ whole genome shotgun (WGS) entry which is preliminary data.</text>
</comment>
<dbReference type="STRING" id="1236976.JCM16418_1480"/>
<dbReference type="InterPro" id="IPR040680">
    <property type="entry name" value="DUF5643"/>
</dbReference>
<dbReference type="Pfam" id="PF18705">
    <property type="entry name" value="DUF5643"/>
    <property type="match status" value="1"/>
</dbReference>
<organism evidence="4 5">
    <name type="scientific">Paenibacillus pini JCM 16418</name>
    <dbReference type="NCBI Taxonomy" id="1236976"/>
    <lineage>
        <taxon>Bacteria</taxon>
        <taxon>Bacillati</taxon>
        <taxon>Bacillota</taxon>
        <taxon>Bacilli</taxon>
        <taxon>Bacillales</taxon>
        <taxon>Paenibacillaceae</taxon>
        <taxon>Paenibacillus</taxon>
    </lineage>
</organism>
<evidence type="ECO:0000256" key="1">
    <source>
        <dbReference type="SAM" id="Phobius"/>
    </source>
</evidence>
<evidence type="ECO:0000313" key="4">
    <source>
        <dbReference type="EMBL" id="GAF07464.1"/>
    </source>
</evidence>
<dbReference type="InterPro" id="IPR025436">
    <property type="entry name" value="DUF4179"/>
</dbReference>
<evidence type="ECO:0000259" key="3">
    <source>
        <dbReference type="Pfam" id="PF18705"/>
    </source>
</evidence>
<keyword evidence="5" id="KW-1185">Reference proteome</keyword>
<keyword evidence="1" id="KW-0472">Membrane</keyword>
<feature type="domain" description="DUF4179" evidence="2">
    <location>
        <begin position="65"/>
        <end position="154"/>
    </location>
</feature>
<dbReference type="AlphaFoldDB" id="W7YYE5"/>
<name>W7YYE5_9BACL</name>
<keyword evidence="1" id="KW-0812">Transmembrane</keyword>
<dbReference type="Gene3D" id="2.60.40.1630">
    <property type="entry name" value="bacillus anthracis domain"/>
    <property type="match status" value="1"/>
</dbReference>
<feature type="domain" description="DUF5643" evidence="3">
    <location>
        <begin position="245"/>
        <end position="343"/>
    </location>
</feature>
<evidence type="ECO:0000313" key="5">
    <source>
        <dbReference type="Proteomes" id="UP000019364"/>
    </source>
</evidence>
<evidence type="ECO:0000259" key="2">
    <source>
        <dbReference type="Pfam" id="PF13786"/>
    </source>
</evidence>